<evidence type="ECO:0000313" key="5">
    <source>
        <dbReference type="EMBL" id="TYP81104.1"/>
    </source>
</evidence>
<dbReference type="FunFam" id="3.40.50.720:FF:000084">
    <property type="entry name" value="Short-chain dehydrogenase reductase"/>
    <property type="match status" value="1"/>
</dbReference>
<organism evidence="5 6">
    <name type="scientific">Blastococcus xanthinilyticus</name>
    <dbReference type="NCBI Taxonomy" id="1564164"/>
    <lineage>
        <taxon>Bacteria</taxon>
        <taxon>Bacillati</taxon>
        <taxon>Actinomycetota</taxon>
        <taxon>Actinomycetes</taxon>
        <taxon>Geodermatophilales</taxon>
        <taxon>Geodermatophilaceae</taxon>
        <taxon>Blastococcus</taxon>
    </lineage>
</organism>
<dbReference type="PANTHER" id="PTHR44196:SF1">
    <property type="entry name" value="DEHYDROGENASE_REDUCTASE SDR FAMILY MEMBER 7B"/>
    <property type="match status" value="1"/>
</dbReference>
<dbReference type="EMBL" id="VNHW01000027">
    <property type="protein sequence ID" value="TYP81104.1"/>
    <property type="molecule type" value="Genomic_DNA"/>
</dbReference>
<dbReference type="CDD" id="cd05233">
    <property type="entry name" value="SDR_c"/>
    <property type="match status" value="1"/>
</dbReference>
<dbReference type="SUPFAM" id="SSF51735">
    <property type="entry name" value="NAD(P)-binding Rossmann-fold domains"/>
    <property type="match status" value="1"/>
</dbReference>
<dbReference type="InterPro" id="IPR057326">
    <property type="entry name" value="KR_dom"/>
</dbReference>
<dbReference type="PRINTS" id="PR00081">
    <property type="entry name" value="GDHRDH"/>
</dbReference>
<protein>
    <submittedName>
        <fullName evidence="5">NADP-dependent 3-hydroxy acid dehydrogenase YdfG</fullName>
    </submittedName>
</protein>
<evidence type="ECO:0000256" key="2">
    <source>
        <dbReference type="ARBA" id="ARBA00023002"/>
    </source>
</evidence>
<accession>A0A5S5CMI8</accession>
<dbReference type="AlphaFoldDB" id="A0A5S5CMI8"/>
<keyword evidence="2" id="KW-0560">Oxidoreductase</keyword>
<dbReference type="SMART" id="SM00822">
    <property type="entry name" value="PKS_KR"/>
    <property type="match status" value="1"/>
</dbReference>
<dbReference type="InterPro" id="IPR002347">
    <property type="entry name" value="SDR_fam"/>
</dbReference>
<dbReference type="Gene3D" id="3.40.50.720">
    <property type="entry name" value="NAD(P)-binding Rossmann-like Domain"/>
    <property type="match status" value="1"/>
</dbReference>
<dbReference type="PANTHER" id="PTHR44196">
    <property type="entry name" value="DEHYDROGENASE/REDUCTASE SDR FAMILY MEMBER 7B"/>
    <property type="match status" value="1"/>
</dbReference>
<evidence type="ECO:0000313" key="6">
    <source>
        <dbReference type="Proteomes" id="UP000322499"/>
    </source>
</evidence>
<dbReference type="InterPro" id="IPR020904">
    <property type="entry name" value="Sc_DH/Rdtase_CS"/>
</dbReference>
<reference evidence="5 6" key="1">
    <citation type="submission" date="2019-07" db="EMBL/GenBank/DDBJ databases">
        <title>Genomic Encyclopedia of Archaeal and Bacterial Type Strains, Phase II (KMG-II): from individual species to whole genera.</title>
        <authorList>
            <person name="Goeker M."/>
        </authorList>
    </citation>
    <scope>NUCLEOTIDE SEQUENCE [LARGE SCALE GENOMIC DNA]</scope>
    <source>
        <strain evidence="5 6">DSM 46842</strain>
    </source>
</reference>
<name>A0A5S5CMI8_9ACTN</name>
<dbReference type="GO" id="GO:0016020">
    <property type="term" value="C:membrane"/>
    <property type="evidence" value="ECO:0007669"/>
    <property type="project" value="TreeGrafter"/>
</dbReference>
<gene>
    <name evidence="5" type="ORF">BD833_12714</name>
</gene>
<proteinExistence type="inferred from homology"/>
<dbReference type="InterPro" id="IPR036291">
    <property type="entry name" value="NAD(P)-bd_dom_sf"/>
</dbReference>
<comment type="caution">
    <text evidence="5">The sequence shown here is derived from an EMBL/GenBank/DDBJ whole genome shotgun (WGS) entry which is preliminary data.</text>
</comment>
<dbReference type="PRINTS" id="PR00080">
    <property type="entry name" value="SDRFAMILY"/>
</dbReference>
<dbReference type="PROSITE" id="PS00061">
    <property type="entry name" value="ADH_SHORT"/>
    <property type="match status" value="1"/>
</dbReference>
<evidence type="ECO:0000256" key="3">
    <source>
        <dbReference type="RuleBase" id="RU000363"/>
    </source>
</evidence>
<dbReference type="Proteomes" id="UP000322499">
    <property type="component" value="Unassembled WGS sequence"/>
</dbReference>
<dbReference type="GO" id="GO:0016491">
    <property type="term" value="F:oxidoreductase activity"/>
    <property type="evidence" value="ECO:0007669"/>
    <property type="project" value="UniProtKB-KW"/>
</dbReference>
<evidence type="ECO:0000256" key="1">
    <source>
        <dbReference type="ARBA" id="ARBA00006484"/>
    </source>
</evidence>
<keyword evidence="6" id="KW-1185">Reference proteome</keyword>
<dbReference type="Pfam" id="PF00106">
    <property type="entry name" value="adh_short"/>
    <property type="match status" value="1"/>
</dbReference>
<sequence>MISMQEPPGRVAVVTGASSGLGRAVAHRLAQDGWAVALLARDAAGLAATREALERIGAAGLSRPVDLADAAAAGAAVEEVAAAWGRVDVLVNAAGTDVPGTVEETTMEDWDRVLAVNLRAPFVLSRAVFPHMRRVGGGTIVNVSSVAGLRGWGAAAAYCSSKFALTGFTQSLAADGRPHGIRACVLYPGAMATSWGAWDPAARRTADQGARPQPGSDALGPGQVADLIAWIVAAPGNLVLDQVTVTPLHEQGWP</sequence>
<comment type="similarity">
    <text evidence="1 3">Belongs to the short-chain dehydrogenases/reductases (SDR) family.</text>
</comment>
<feature type="domain" description="Ketoreductase" evidence="4">
    <location>
        <begin position="10"/>
        <end position="198"/>
    </location>
</feature>
<evidence type="ECO:0000259" key="4">
    <source>
        <dbReference type="SMART" id="SM00822"/>
    </source>
</evidence>